<gene>
    <name evidence="1" type="ORF">BIV57_19130</name>
</gene>
<dbReference type="RefSeq" id="WP_071658140.1">
    <property type="nucleotide sequence ID" value="NZ_MLCF01000126.1"/>
</dbReference>
<dbReference type="EMBL" id="MLCF01000126">
    <property type="protein sequence ID" value="OIV35911.1"/>
    <property type="molecule type" value="Genomic_DNA"/>
</dbReference>
<sequence>MATMIRLSGGPGDGLHLAISARGRPPVRLVYDPEEIAVTSLLKDEEPSGAGAVYERGDRNADGDWLYTHVEAA</sequence>
<keyword evidence="2" id="KW-1185">Reference proteome</keyword>
<reference evidence="1 2" key="1">
    <citation type="submission" date="2016-10" db="EMBL/GenBank/DDBJ databases">
        <title>Genome sequence of Streptomyces gilvigriseus MUSC 26.</title>
        <authorList>
            <person name="Lee L.-H."/>
            <person name="Ser H.-L."/>
        </authorList>
    </citation>
    <scope>NUCLEOTIDE SEQUENCE [LARGE SCALE GENOMIC DNA]</scope>
    <source>
        <strain evidence="1 2">MUSC 26</strain>
    </source>
</reference>
<protein>
    <submittedName>
        <fullName evidence="1">Uncharacterized protein</fullName>
    </submittedName>
</protein>
<organism evidence="1 2">
    <name type="scientific">Mangrovactinospora gilvigrisea</name>
    <dbReference type="NCBI Taxonomy" id="1428644"/>
    <lineage>
        <taxon>Bacteria</taxon>
        <taxon>Bacillati</taxon>
        <taxon>Actinomycetota</taxon>
        <taxon>Actinomycetes</taxon>
        <taxon>Kitasatosporales</taxon>
        <taxon>Streptomycetaceae</taxon>
        <taxon>Mangrovactinospora</taxon>
    </lineage>
</organism>
<comment type="caution">
    <text evidence="1">The sequence shown here is derived from an EMBL/GenBank/DDBJ whole genome shotgun (WGS) entry which is preliminary data.</text>
</comment>
<dbReference type="AlphaFoldDB" id="A0A1J7BB45"/>
<evidence type="ECO:0000313" key="1">
    <source>
        <dbReference type="EMBL" id="OIV35911.1"/>
    </source>
</evidence>
<evidence type="ECO:0000313" key="2">
    <source>
        <dbReference type="Proteomes" id="UP000243342"/>
    </source>
</evidence>
<proteinExistence type="predicted"/>
<dbReference type="STRING" id="1428644.BIV57_19130"/>
<dbReference type="Proteomes" id="UP000243342">
    <property type="component" value="Unassembled WGS sequence"/>
</dbReference>
<accession>A0A1J7BB45</accession>
<name>A0A1J7BB45_9ACTN</name>